<evidence type="ECO:0000313" key="2">
    <source>
        <dbReference type="EMBL" id="WMD21718.1"/>
    </source>
</evidence>
<feature type="domain" description="HTH araC/xylS-type" evidence="1">
    <location>
        <begin position="224"/>
        <end position="249"/>
    </location>
</feature>
<dbReference type="SMART" id="SM00342">
    <property type="entry name" value="HTH_ARAC"/>
    <property type="match status" value="1"/>
</dbReference>
<evidence type="ECO:0000259" key="1">
    <source>
        <dbReference type="PROSITE" id="PS01124"/>
    </source>
</evidence>
<proteinExistence type="predicted"/>
<reference evidence="2 3" key="1">
    <citation type="submission" date="2023-08" db="EMBL/GenBank/DDBJ databases">
        <title>Achromobacter seleniivolatilans sp. nov., isolated from seleniferous soil.</title>
        <authorList>
            <person name="Zhang S."/>
            <person name="Li K."/>
            <person name="Peng J."/>
            <person name="Zhao Q."/>
            <person name="Wang H."/>
            <person name="Guo Y."/>
        </authorList>
    </citation>
    <scope>NUCLEOTIDE SEQUENCE [LARGE SCALE GENOMIC DNA]</scope>
    <source>
        <strain evidence="2 3">R39</strain>
    </source>
</reference>
<keyword evidence="3" id="KW-1185">Reference proteome</keyword>
<dbReference type="EMBL" id="CP132976">
    <property type="protein sequence ID" value="WMD21718.1"/>
    <property type="molecule type" value="Genomic_DNA"/>
</dbReference>
<gene>
    <name evidence="2" type="ORF">RAS12_04895</name>
</gene>
<accession>A0ABY9M695</accession>
<dbReference type="Proteomes" id="UP001234798">
    <property type="component" value="Chromosome"/>
</dbReference>
<protein>
    <submittedName>
        <fullName evidence="2">AraC family transcriptional regulator</fullName>
    </submittedName>
</protein>
<dbReference type="PROSITE" id="PS01124">
    <property type="entry name" value="HTH_ARAC_FAMILY_2"/>
    <property type="match status" value="1"/>
</dbReference>
<dbReference type="Gene3D" id="1.10.10.60">
    <property type="entry name" value="Homeodomain-like"/>
    <property type="match status" value="1"/>
</dbReference>
<name>A0ABY9M695_9BURK</name>
<dbReference type="InterPro" id="IPR018060">
    <property type="entry name" value="HTH_AraC"/>
</dbReference>
<sequence length="271" mass="29027">MFLALAPAPALSTLVQSYWFIQDLAGDHEGRPILTSPIPFAVLSVNMGRPNATEDGALVPRASMLGLQSRVRSWRSWSNTYFVMAMLTVPGIVRLFPHAGAGSADRLLDLGAITGDARADALVGGVNPAASPRKIASQLDHWLIGRLASAEPVTEARQMMAAHDILRQGGRVDQAADAAQVDRRHLQRWFNRHLGIGPKALADLERLHGSLCGVQSGQGDCGEGFSDQAHQIRNWKRRLGTTPGAYAEQGPSALAAHFSAQGQAPGPAFYL</sequence>
<dbReference type="RefSeq" id="WP_306945687.1">
    <property type="nucleotide sequence ID" value="NZ_CP132976.1"/>
</dbReference>
<evidence type="ECO:0000313" key="3">
    <source>
        <dbReference type="Proteomes" id="UP001234798"/>
    </source>
</evidence>
<organism evidence="2 3">
    <name type="scientific">Achromobacter seleniivolatilans</name>
    <dbReference type="NCBI Taxonomy" id="3047478"/>
    <lineage>
        <taxon>Bacteria</taxon>
        <taxon>Pseudomonadati</taxon>
        <taxon>Pseudomonadota</taxon>
        <taxon>Betaproteobacteria</taxon>
        <taxon>Burkholderiales</taxon>
        <taxon>Alcaligenaceae</taxon>
        <taxon>Achromobacter</taxon>
    </lineage>
</organism>